<dbReference type="EMBL" id="BTFZ01000013">
    <property type="protein sequence ID" value="GMM37907.1"/>
    <property type="molecule type" value="Genomic_DNA"/>
</dbReference>
<gene>
    <name evidence="3" type="ORF">DASC09_052320</name>
</gene>
<keyword evidence="3" id="KW-0378">Hydrolase</keyword>
<dbReference type="GO" id="GO:0005737">
    <property type="term" value="C:cytoplasm"/>
    <property type="evidence" value="ECO:0007669"/>
    <property type="project" value="TreeGrafter"/>
</dbReference>
<dbReference type="PANTHER" id="PTHR23509:SF10">
    <property type="entry name" value="LD21067P"/>
    <property type="match status" value="1"/>
</dbReference>
<evidence type="ECO:0000313" key="3">
    <source>
        <dbReference type="EMBL" id="GMM37907.1"/>
    </source>
</evidence>
<sequence>MKNINRIIVSFCRSYSTGTPLPKVRWFYATEPAISKSKLDLTPQKIQDFQPNKWENFSEIDSQKIERAYQQLYGKGGEVSSLLRKVDEKIEARFQKLIDYNQTTIKSFYTNYRRNSNKDTPLKPYAKVPVNEDNLFEADIQNFTLTSIYWDGPVYGIRRGLWFDNEGVPLTNEMSMQIEQGYQALKPSKTQPANQLETAETAIALETQGQHWDITVTDRGNREKVNKSVVYIDENHAYILDKKSSVNKAKLFLAETLPKSTSVVPGYTYVSRGFSEAKEEAKRKAEKEREINESKKKNMDSSFMGLVNNELGQLLNFDSADEKTSQLISEQMGENGGSNNREIEHLVFCIHGIGQILGAKYESINFIHTVNNFRKNLKQNASDILGDSKDCRIQAIPIVWRNLIEFNNETKIPGESDFPTLKDVTIKEIEPLRYLINNTLLDILLYYEDPYKNKILIKVIEEINRSFRKFLIYNPNFNGKVSIIGHSLGSAIGFDILSLQKFNLNYKVIDENSTNDSRIKSKNQKINSYLNKKLESTHPIFREYPLEKCQLDFNVDNYFSIGSPFGLFNLLKKKQMKSRKLLSYYPKKELMNSIDFEKVSFPSCNNFYNVFDSCDPVAYRIEPLINQSYCGYKSQKMTYKELEKQNPGFFNSLISDDLIDTGKNYISEYTGTGLSLINQQFESLLDTSKTIFADNDADKKLLEVENRPLFVDSTKKEESPTDGATKNGDKFNYLGNTASNPEGFEFDVKHVLYGTPAHVKYNEDFYNLKGLSDEEIKDRIEMLSCNANGRVDYSVPQSVYDILIINTLKSHTTYFENEHISKFILNELLFKSGKRSDDWLVDDKMRRIALHDP</sequence>
<feature type="domain" description="DDHD" evidence="2">
    <location>
        <begin position="551"/>
        <end position="830"/>
    </location>
</feature>
<dbReference type="Pfam" id="PF02862">
    <property type="entry name" value="DDHD"/>
    <property type="match status" value="1"/>
</dbReference>
<dbReference type="InterPro" id="IPR004177">
    <property type="entry name" value="DDHD_dom"/>
</dbReference>
<accession>A0AAV5QTK3</accession>
<dbReference type="InterPro" id="IPR057826">
    <property type="entry name" value="WWE_C20G8.02"/>
</dbReference>
<organism evidence="3 4">
    <name type="scientific">Saccharomycopsis crataegensis</name>
    <dbReference type="NCBI Taxonomy" id="43959"/>
    <lineage>
        <taxon>Eukaryota</taxon>
        <taxon>Fungi</taxon>
        <taxon>Dikarya</taxon>
        <taxon>Ascomycota</taxon>
        <taxon>Saccharomycotina</taxon>
        <taxon>Saccharomycetes</taxon>
        <taxon>Saccharomycopsidaceae</taxon>
        <taxon>Saccharomycopsis</taxon>
    </lineage>
</organism>
<evidence type="ECO:0000256" key="1">
    <source>
        <dbReference type="SAM" id="MobiDB-lite"/>
    </source>
</evidence>
<dbReference type="InterPro" id="IPR058055">
    <property type="entry name" value="PA-PLA1"/>
</dbReference>
<evidence type="ECO:0000313" key="4">
    <source>
        <dbReference type="Proteomes" id="UP001360560"/>
    </source>
</evidence>
<dbReference type="Pfam" id="PF23463">
    <property type="entry name" value="WWE_2"/>
    <property type="match status" value="1"/>
</dbReference>
<dbReference type="Proteomes" id="UP001360560">
    <property type="component" value="Unassembled WGS sequence"/>
</dbReference>
<dbReference type="PANTHER" id="PTHR23509">
    <property type="entry name" value="PA-PL1 PHOSPHOLIPASE FAMILY"/>
    <property type="match status" value="1"/>
</dbReference>
<dbReference type="PROSITE" id="PS51043">
    <property type="entry name" value="DDHD"/>
    <property type="match status" value="1"/>
</dbReference>
<dbReference type="GeneID" id="90075882"/>
<protein>
    <submittedName>
        <fullName evidence="3">Carboxylic ester hydrolase</fullName>
    </submittedName>
</protein>
<proteinExistence type="predicted"/>
<dbReference type="AlphaFoldDB" id="A0AAV5QTK3"/>
<comment type="caution">
    <text evidence="3">The sequence shown here is derived from an EMBL/GenBank/DDBJ whole genome shotgun (WGS) entry which is preliminary data.</text>
</comment>
<reference evidence="3 4" key="1">
    <citation type="journal article" date="2023" name="Elife">
        <title>Identification of key yeast species and microbe-microbe interactions impacting larval growth of Drosophila in the wild.</title>
        <authorList>
            <person name="Mure A."/>
            <person name="Sugiura Y."/>
            <person name="Maeda R."/>
            <person name="Honda K."/>
            <person name="Sakurai N."/>
            <person name="Takahashi Y."/>
            <person name="Watada M."/>
            <person name="Katoh T."/>
            <person name="Gotoh A."/>
            <person name="Gotoh Y."/>
            <person name="Taniguchi I."/>
            <person name="Nakamura K."/>
            <person name="Hayashi T."/>
            <person name="Katayama T."/>
            <person name="Uemura T."/>
            <person name="Hattori Y."/>
        </authorList>
    </citation>
    <scope>NUCLEOTIDE SEQUENCE [LARGE SCALE GENOMIC DNA]</scope>
    <source>
        <strain evidence="3 4">SC-9</strain>
    </source>
</reference>
<dbReference type="RefSeq" id="XP_064854903.1">
    <property type="nucleotide sequence ID" value="XM_064998831.1"/>
</dbReference>
<keyword evidence="4" id="KW-1185">Reference proteome</keyword>
<feature type="region of interest" description="Disordered" evidence="1">
    <location>
        <begin position="713"/>
        <end position="732"/>
    </location>
</feature>
<dbReference type="GO" id="GO:0046872">
    <property type="term" value="F:metal ion binding"/>
    <property type="evidence" value="ECO:0007669"/>
    <property type="project" value="InterPro"/>
</dbReference>
<dbReference type="GO" id="GO:0004620">
    <property type="term" value="F:phospholipase activity"/>
    <property type="evidence" value="ECO:0007669"/>
    <property type="project" value="TreeGrafter"/>
</dbReference>
<name>A0AAV5QTK3_9ASCO</name>
<evidence type="ECO:0000259" key="2">
    <source>
        <dbReference type="PROSITE" id="PS51043"/>
    </source>
</evidence>
<dbReference type="SMART" id="SM01127">
    <property type="entry name" value="DDHD"/>
    <property type="match status" value="1"/>
</dbReference>